<protein>
    <recommendedName>
        <fullName evidence="8 10">Aminodeoxychorismate lyase</fullName>
        <ecNumber evidence="8 10">4.1.3.38</ecNumber>
    </recommendedName>
</protein>
<dbReference type="InterPro" id="IPR050571">
    <property type="entry name" value="Class-IV_PLP-Dep_Aminotrnsfr"/>
</dbReference>
<dbReference type="InterPro" id="IPR017824">
    <property type="entry name" value="Aminodeoxychorismate_lyase_IV"/>
</dbReference>
<comment type="caution">
    <text evidence="12">The sequence shown here is derived from an EMBL/GenBank/DDBJ whole genome shotgun (WGS) entry which is preliminary data.</text>
</comment>
<evidence type="ECO:0000256" key="6">
    <source>
        <dbReference type="ARBA" id="ARBA00023239"/>
    </source>
</evidence>
<dbReference type="PANTHER" id="PTHR42743:SF2">
    <property type="entry name" value="AMINODEOXYCHORISMATE LYASE"/>
    <property type="match status" value="1"/>
</dbReference>
<dbReference type="GO" id="GO:0005829">
    <property type="term" value="C:cytosol"/>
    <property type="evidence" value="ECO:0007669"/>
    <property type="project" value="TreeGrafter"/>
</dbReference>
<dbReference type="Proteomes" id="UP000252795">
    <property type="component" value="Unassembled WGS sequence"/>
</dbReference>
<keyword evidence="14" id="KW-1185">Reference proteome</keyword>
<gene>
    <name evidence="12" type="ORF">DET51_101425</name>
    <name evidence="11" type="ORF">DET64_101426</name>
</gene>
<accession>A0A368VCR1</accession>
<dbReference type="EC" id="4.1.3.38" evidence="8 10"/>
<evidence type="ECO:0000256" key="10">
    <source>
        <dbReference type="NCBIfam" id="TIGR03461"/>
    </source>
</evidence>
<evidence type="ECO:0000256" key="2">
    <source>
        <dbReference type="ARBA" id="ARBA00009320"/>
    </source>
</evidence>
<comment type="subunit">
    <text evidence="3">Homodimer.</text>
</comment>
<evidence type="ECO:0000256" key="8">
    <source>
        <dbReference type="ARBA" id="ARBA00035676"/>
    </source>
</evidence>
<dbReference type="GO" id="GO:0046656">
    <property type="term" value="P:folic acid biosynthetic process"/>
    <property type="evidence" value="ECO:0007669"/>
    <property type="project" value="UniProtKB-KW"/>
</dbReference>
<sequence>MLKLYWADDDCLLPGDRGLAYGDGLFETIRVNGDSAPLLVYHLDRLVRDAGRLGIRLSRPELESAVAHAMKRYGAIHGISHWVLKLVVTRGSGGRGYRPAADVSPHLYLFHSVLPPLPPETGVMVDFSRVPLTVNPLLSGIKSLNRLEQVMAAREMKDPTFELLMTNAAGHVVEGTRTNLFLHGPDGWRTPPAASLAVSGVMRRKVIECLHAAGEPFRECELQVEDLLGCECQGLYLTNSVLGVVPVRNLAGHDLPVGNRLATICDPHKRPD</sequence>
<name>A0A368VCR1_MARNT</name>
<evidence type="ECO:0000313" key="11">
    <source>
        <dbReference type="EMBL" id="RBP77234.1"/>
    </source>
</evidence>
<dbReference type="GO" id="GO:0008153">
    <property type="term" value="P:4-aminobenzoate biosynthetic process"/>
    <property type="evidence" value="ECO:0007669"/>
    <property type="project" value="UniProtKB-UniRule"/>
</dbReference>
<dbReference type="AlphaFoldDB" id="A0A368VCR1"/>
<dbReference type="InterPro" id="IPR043131">
    <property type="entry name" value="BCAT-like_N"/>
</dbReference>
<keyword evidence="4" id="KW-0663">Pyridoxal phosphate</keyword>
<dbReference type="EMBL" id="QNSA01000001">
    <property type="protein sequence ID" value="RBP77234.1"/>
    <property type="molecule type" value="Genomic_DNA"/>
</dbReference>
<comment type="similarity">
    <text evidence="2">Belongs to the class-IV pyridoxal-phosphate-dependent aminotransferase family.</text>
</comment>
<comment type="pathway">
    <text evidence="7">Cofactor biosynthesis; tetrahydrofolate biosynthesis; 4-aminobenzoate from chorismate: step 2/2.</text>
</comment>
<comment type="cofactor">
    <cofactor evidence="1">
        <name>pyridoxal 5'-phosphate</name>
        <dbReference type="ChEBI" id="CHEBI:597326"/>
    </cofactor>
</comment>
<dbReference type="GO" id="GO:0008696">
    <property type="term" value="F:4-amino-4-deoxychorismate lyase activity"/>
    <property type="evidence" value="ECO:0007669"/>
    <property type="project" value="UniProtKB-UniRule"/>
</dbReference>
<keyword evidence="6 12" id="KW-0456">Lyase</keyword>
<evidence type="ECO:0000313" key="14">
    <source>
        <dbReference type="Proteomes" id="UP000253065"/>
    </source>
</evidence>
<evidence type="ECO:0000313" key="13">
    <source>
        <dbReference type="Proteomes" id="UP000252795"/>
    </source>
</evidence>
<dbReference type="NCBIfam" id="TIGR03461">
    <property type="entry name" value="pabC_Proteo"/>
    <property type="match status" value="1"/>
</dbReference>
<dbReference type="Pfam" id="PF01063">
    <property type="entry name" value="Aminotran_4"/>
    <property type="match status" value="1"/>
</dbReference>
<evidence type="ECO:0000256" key="7">
    <source>
        <dbReference type="ARBA" id="ARBA00035633"/>
    </source>
</evidence>
<dbReference type="Proteomes" id="UP000253065">
    <property type="component" value="Unassembled WGS sequence"/>
</dbReference>
<dbReference type="Gene3D" id="3.30.470.10">
    <property type="match status" value="1"/>
</dbReference>
<evidence type="ECO:0000256" key="3">
    <source>
        <dbReference type="ARBA" id="ARBA00011738"/>
    </source>
</evidence>
<dbReference type="SUPFAM" id="SSF56752">
    <property type="entry name" value="D-aminoacid aminotransferase-like PLP-dependent enzymes"/>
    <property type="match status" value="1"/>
</dbReference>
<organism evidence="12 13">
    <name type="scientific">Marinobacter nauticus</name>
    <name type="common">Marinobacter hydrocarbonoclasticus</name>
    <name type="synonym">Marinobacter aquaeolei</name>
    <dbReference type="NCBI Taxonomy" id="2743"/>
    <lineage>
        <taxon>Bacteria</taxon>
        <taxon>Pseudomonadati</taxon>
        <taxon>Pseudomonadota</taxon>
        <taxon>Gammaproteobacteria</taxon>
        <taxon>Pseudomonadales</taxon>
        <taxon>Marinobacteraceae</taxon>
        <taxon>Marinobacter</taxon>
    </lineage>
</organism>
<keyword evidence="5" id="KW-0289">Folate biosynthesis</keyword>
<dbReference type="GO" id="GO:0030170">
    <property type="term" value="F:pyridoxal phosphate binding"/>
    <property type="evidence" value="ECO:0007669"/>
    <property type="project" value="InterPro"/>
</dbReference>
<proteinExistence type="inferred from homology"/>
<dbReference type="PANTHER" id="PTHR42743">
    <property type="entry name" value="AMINO-ACID AMINOTRANSFERASE"/>
    <property type="match status" value="1"/>
</dbReference>
<evidence type="ECO:0000256" key="9">
    <source>
        <dbReference type="ARBA" id="ARBA00049529"/>
    </source>
</evidence>
<evidence type="ECO:0000256" key="1">
    <source>
        <dbReference type="ARBA" id="ARBA00001933"/>
    </source>
</evidence>
<evidence type="ECO:0000256" key="5">
    <source>
        <dbReference type="ARBA" id="ARBA00022909"/>
    </source>
</evidence>
<dbReference type="Gene3D" id="3.20.10.10">
    <property type="entry name" value="D-amino Acid Aminotransferase, subunit A, domain 2"/>
    <property type="match status" value="1"/>
</dbReference>
<evidence type="ECO:0000313" key="12">
    <source>
        <dbReference type="EMBL" id="RCW38080.1"/>
    </source>
</evidence>
<dbReference type="EMBL" id="QPJB01000001">
    <property type="protein sequence ID" value="RCW38080.1"/>
    <property type="molecule type" value="Genomic_DNA"/>
</dbReference>
<dbReference type="InterPro" id="IPR001544">
    <property type="entry name" value="Aminotrans_IV"/>
</dbReference>
<dbReference type="InterPro" id="IPR036038">
    <property type="entry name" value="Aminotransferase-like"/>
</dbReference>
<dbReference type="RefSeq" id="WP_023009933.1">
    <property type="nucleotide sequence ID" value="NZ_JAHVJE010000007.1"/>
</dbReference>
<dbReference type="InterPro" id="IPR043132">
    <property type="entry name" value="BCAT-like_C"/>
</dbReference>
<comment type="catalytic activity">
    <reaction evidence="9">
        <text>4-amino-4-deoxychorismate = 4-aminobenzoate + pyruvate + H(+)</text>
        <dbReference type="Rhea" id="RHEA:16201"/>
        <dbReference type="ChEBI" id="CHEBI:15361"/>
        <dbReference type="ChEBI" id="CHEBI:15378"/>
        <dbReference type="ChEBI" id="CHEBI:17836"/>
        <dbReference type="ChEBI" id="CHEBI:58406"/>
        <dbReference type="EC" id="4.1.3.38"/>
    </reaction>
</comment>
<reference evidence="12 13" key="1">
    <citation type="submission" date="2018-07" db="EMBL/GenBank/DDBJ databases">
        <title>Freshwater and sediment microbial communities from various areas in North America, analyzing microbe dynamics in response to fracking.</title>
        <authorList>
            <person name="Lamendella R."/>
        </authorList>
    </citation>
    <scope>NUCLEOTIDE SEQUENCE [LARGE SCALE GENOMIC DNA]</scope>
    <source>
        <strain evidence="12 13">114E</strain>
        <strain evidence="11 14">114E_o</strain>
    </source>
</reference>
<evidence type="ECO:0000256" key="4">
    <source>
        <dbReference type="ARBA" id="ARBA00022898"/>
    </source>
</evidence>